<keyword evidence="3" id="KW-0732">Signal</keyword>
<keyword evidence="4" id="KW-0812">Transmembrane</keyword>
<organism evidence="5 6">
    <name type="scientific">Neocallimastix californiae</name>
    <dbReference type="NCBI Taxonomy" id="1754190"/>
    <lineage>
        <taxon>Eukaryota</taxon>
        <taxon>Fungi</taxon>
        <taxon>Fungi incertae sedis</taxon>
        <taxon>Chytridiomycota</taxon>
        <taxon>Chytridiomycota incertae sedis</taxon>
        <taxon>Neocallimastigomycetes</taxon>
        <taxon>Neocallimastigales</taxon>
        <taxon>Neocallimastigaceae</taxon>
        <taxon>Neocallimastix</taxon>
    </lineage>
</organism>
<evidence type="ECO:0000256" key="1">
    <source>
        <dbReference type="ARBA" id="ARBA00008520"/>
    </source>
</evidence>
<feature type="transmembrane region" description="Helical" evidence="4">
    <location>
        <begin position="353"/>
        <end position="374"/>
    </location>
</feature>
<dbReference type="Gene3D" id="3.40.190.10">
    <property type="entry name" value="Periplasmic binding protein-like II"/>
    <property type="match status" value="2"/>
</dbReference>
<accession>A0A1Y2C366</accession>
<proteinExistence type="inferred from homology"/>
<evidence type="ECO:0000256" key="2">
    <source>
        <dbReference type="ARBA" id="ARBA00022448"/>
    </source>
</evidence>
<dbReference type="SUPFAM" id="SSF53850">
    <property type="entry name" value="Periplasmic binding protein-like II"/>
    <property type="match status" value="1"/>
</dbReference>
<comment type="caution">
    <text evidence="5">The sequence shown here is derived from an EMBL/GenBank/DDBJ whole genome shotgun (WGS) entry which is preliminary data.</text>
</comment>
<keyword evidence="4" id="KW-1133">Transmembrane helix</keyword>
<keyword evidence="4" id="KW-0472">Membrane</keyword>
<dbReference type="OrthoDB" id="5574009at2759"/>
<sequence length="554" mass="65177">MLESLFEHRSNKYELIFFDNIHSIKFSPFLLNLKNYIPKEHFEPYESGIATTSCVRDNKWVGLPINIDVTFLYYNDAYLNKYKKPVPKTWEELLKIGKYIQDQEKNNNNTDFLAYNGLFSRSEIGTCSLIEFIYSYRKSLKAPIPELQSEESIEALEMIKKIKNEIASDQFFQEMEVFSGSYINSGKFLFAKFWYMPLLIHYNFTNLPGREEGLSGSVIGGYNLGINKYTNDKHRDAAITAFRFITSKEMQKKLVLENQEIISAIPSIYEDEDVCLKYNCEVFKNLQLVTRPTDKFRDYDDYSEKYRDWIYEFLYGNKTAAEVLKKIDDLTKYIILKSIQKIHYLKFSSRLRFLSNDFWIISVVGSCIIMSSLYTELEKVTYSKCHIKPILLCIGYTLNLVPIACKLIVNFPEENKISVWVSKHRYSFLLIFLLIDLSENLLLYITPYEIEKNTNINGEIFQFSTFSFSNYLFLYAIKIIIYYIKDDKKEETQIILKIQEQFQNSTHSCQNSSDINSDFSMRSDKSNNTYRVSKVLETSTGLQKLLKFHNKEYI</sequence>
<dbReference type="InterPro" id="IPR006059">
    <property type="entry name" value="SBP"/>
</dbReference>
<keyword evidence="2" id="KW-0813">Transport</keyword>
<dbReference type="AlphaFoldDB" id="A0A1Y2C366"/>
<evidence type="ECO:0000256" key="4">
    <source>
        <dbReference type="SAM" id="Phobius"/>
    </source>
</evidence>
<feature type="transmembrane region" description="Helical" evidence="4">
    <location>
        <begin position="426"/>
        <end position="445"/>
    </location>
</feature>
<dbReference type="PANTHER" id="PTHR43649">
    <property type="entry name" value="ARABINOSE-BINDING PROTEIN-RELATED"/>
    <property type="match status" value="1"/>
</dbReference>
<dbReference type="EMBL" id="MCOG01000123">
    <property type="protein sequence ID" value="ORY41493.1"/>
    <property type="molecule type" value="Genomic_DNA"/>
</dbReference>
<gene>
    <name evidence="5" type="ORF">LY90DRAFT_672039</name>
</gene>
<evidence type="ECO:0000313" key="5">
    <source>
        <dbReference type="EMBL" id="ORY41493.1"/>
    </source>
</evidence>
<dbReference type="Proteomes" id="UP000193920">
    <property type="component" value="Unassembled WGS sequence"/>
</dbReference>
<evidence type="ECO:0000256" key="3">
    <source>
        <dbReference type="ARBA" id="ARBA00022729"/>
    </source>
</evidence>
<dbReference type="Pfam" id="PF13416">
    <property type="entry name" value="SBP_bac_8"/>
    <property type="match status" value="1"/>
</dbReference>
<keyword evidence="6" id="KW-1185">Reference proteome</keyword>
<dbReference type="PANTHER" id="PTHR43649:SF34">
    <property type="entry name" value="ABC TRANSPORTER PERIPLASMIC-BINDING PROTEIN YCJN-RELATED"/>
    <property type="match status" value="1"/>
</dbReference>
<feature type="transmembrane region" description="Helical" evidence="4">
    <location>
        <begin position="465"/>
        <end position="484"/>
    </location>
</feature>
<dbReference type="STRING" id="1754190.A0A1Y2C366"/>
<evidence type="ECO:0000313" key="6">
    <source>
        <dbReference type="Proteomes" id="UP000193920"/>
    </source>
</evidence>
<name>A0A1Y2C366_9FUNG</name>
<comment type="similarity">
    <text evidence="1">Belongs to the bacterial solute-binding protein 1 family.</text>
</comment>
<reference evidence="5 6" key="1">
    <citation type="submission" date="2016-08" db="EMBL/GenBank/DDBJ databases">
        <title>A Parts List for Fungal Cellulosomes Revealed by Comparative Genomics.</title>
        <authorList>
            <consortium name="DOE Joint Genome Institute"/>
            <person name="Haitjema C.H."/>
            <person name="Gilmore S.P."/>
            <person name="Henske J.K."/>
            <person name="Solomon K.V."/>
            <person name="De Groot R."/>
            <person name="Kuo A."/>
            <person name="Mondo S.J."/>
            <person name="Salamov A.A."/>
            <person name="Labutti K."/>
            <person name="Zhao Z."/>
            <person name="Chiniquy J."/>
            <person name="Barry K."/>
            <person name="Brewer H.M."/>
            <person name="Purvine S.O."/>
            <person name="Wright A.T."/>
            <person name="Boxma B."/>
            <person name="Van Alen T."/>
            <person name="Hackstein J.H."/>
            <person name="Baker S.E."/>
            <person name="Grigoriev I.V."/>
            <person name="O'Malley M.A."/>
        </authorList>
    </citation>
    <scope>NUCLEOTIDE SEQUENCE [LARGE SCALE GENOMIC DNA]</scope>
    <source>
        <strain evidence="5 6">G1</strain>
    </source>
</reference>
<dbReference type="InterPro" id="IPR050490">
    <property type="entry name" value="Bact_solute-bd_prot1"/>
</dbReference>
<protein>
    <submittedName>
        <fullName evidence="5">Periplasmic binding protein-like II</fullName>
    </submittedName>
</protein>